<dbReference type="InterPro" id="IPR050902">
    <property type="entry name" value="ABC_Transporter_SBP"/>
</dbReference>
<name>A0AAU7CSF6_9BACT</name>
<dbReference type="SUPFAM" id="SSF53807">
    <property type="entry name" value="Helical backbone' metal receptor"/>
    <property type="match status" value="1"/>
</dbReference>
<dbReference type="AlphaFoldDB" id="A0AAU7CSF6"/>
<evidence type="ECO:0000313" key="2">
    <source>
        <dbReference type="EMBL" id="XBH08010.1"/>
    </source>
</evidence>
<feature type="domain" description="Fe/B12 periplasmic-binding" evidence="1">
    <location>
        <begin position="68"/>
        <end position="321"/>
    </location>
</feature>
<proteinExistence type="predicted"/>
<dbReference type="Gene3D" id="3.40.50.1980">
    <property type="entry name" value="Nitrogenase molybdenum iron protein domain"/>
    <property type="match status" value="2"/>
</dbReference>
<gene>
    <name evidence="2" type="ORF">V5E97_18835</name>
</gene>
<dbReference type="Pfam" id="PF01497">
    <property type="entry name" value="Peripla_BP_2"/>
    <property type="match status" value="1"/>
</dbReference>
<dbReference type="EMBL" id="CP155447">
    <property type="protein sequence ID" value="XBH08010.1"/>
    <property type="molecule type" value="Genomic_DNA"/>
</dbReference>
<accession>A0AAU7CSF6</accession>
<dbReference type="PROSITE" id="PS50983">
    <property type="entry name" value="FE_B12_PBP"/>
    <property type="match status" value="1"/>
</dbReference>
<protein>
    <submittedName>
        <fullName evidence="2">ABC transporter substrate-binding protein</fullName>
    </submittedName>
</protein>
<sequence>MQAIGNPVHPIASEALERQQASSRAGALMAGARRSCRVAILLAFTGLGAGWGCGRSALEVPKNSKPGRIVSLTLGTDEMLAELVPIERIVAVTVFADDAGISNVSGRYPKEIVRVNDANPERIIALTPDLVCVAPYNSADSLKLLERSGLSIYRNDFVNDMAEIEAGLTRLGERVGEPARARDLIERMRDRRRRLADRLRTVAHRPRVLFWSAGFTSGHRSTIDEIIREGGGINVAAELNLVGSAELAPERVVAADPDVVLLSYWKDDERQGQIASHPILRQLRAVREGRVIAIESRYLTSVSPFVVEATERLARALHPESFSSDSKVEP</sequence>
<dbReference type="InterPro" id="IPR002491">
    <property type="entry name" value="ABC_transptr_periplasmic_BD"/>
</dbReference>
<dbReference type="PANTHER" id="PTHR30535">
    <property type="entry name" value="VITAMIN B12-BINDING PROTEIN"/>
    <property type="match status" value="1"/>
</dbReference>
<dbReference type="GO" id="GO:0071281">
    <property type="term" value="P:cellular response to iron ion"/>
    <property type="evidence" value="ECO:0007669"/>
    <property type="project" value="TreeGrafter"/>
</dbReference>
<reference evidence="2" key="1">
    <citation type="submission" date="2024-05" db="EMBL/GenBank/DDBJ databases">
        <title>Planctomycetes of the genus Singulisphaera possess chitinolytic capabilities.</title>
        <authorList>
            <person name="Ivanova A."/>
        </authorList>
    </citation>
    <scope>NUCLEOTIDE SEQUENCE</scope>
    <source>
        <strain evidence="2">Ch08T</strain>
    </source>
</reference>
<dbReference type="PANTHER" id="PTHR30535:SF34">
    <property type="entry name" value="MOLYBDATE-BINDING PROTEIN MOLA"/>
    <property type="match status" value="1"/>
</dbReference>
<evidence type="ECO:0000259" key="1">
    <source>
        <dbReference type="PROSITE" id="PS50983"/>
    </source>
</evidence>
<dbReference type="RefSeq" id="WP_406700847.1">
    <property type="nucleotide sequence ID" value="NZ_CP155447.1"/>
</dbReference>
<organism evidence="2">
    <name type="scientific">Singulisphaera sp. Ch08</name>
    <dbReference type="NCBI Taxonomy" id="3120278"/>
    <lineage>
        <taxon>Bacteria</taxon>
        <taxon>Pseudomonadati</taxon>
        <taxon>Planctomycetota</taxon>
        <taxon>Planctomycetia</taxon>
        <taxon>Isosphaerales</taxon>
        <taxon>Isosphaeraceae</taxon>
        <taxon>Singulisphaera</taxon>
    </lineage>
</organism>